<keyword evidence="2 4" id="KW-0378">Hydrolase</keyword>
<accession>A0ABR8QF51</accession>
<comment type="similarity">
    <text evidence="1 4">Belongs to the glycosyl hydrolase 26 family.</text>
</comment>
<feature type="active site" description="Proton donor" evidence="4">
    <location>
        <position position="328"/>
    </location>
</feature>
<evidence type="ECO:0000259" key="7">
    <source>
        <dbReference type="PROSITE" id="PS51764"/>
    </source>
</evidence>
<dbReference type="InterPro" id="IPR000805">
    <property type="entry name" value="Glyco_hydro_26"/>
</dbReference>
<dbReference type="InterPro" id="IPR017853">
    <property type="entry name" value="GH"/>
</dbReference>
<evidence type="ECO:0000313" key="9">
    <source>
        <dbReference type="Proteomes" id="UP000604241"/>
    </source>
</evidence>
<evidence type="ECO:0000256" key="6">
    <source>
        <dbReference type="SAM" id="Phobius"/>
    </source>
</evidence>
<dbReference type="Gene3D" id="3.20.20.80">
    <property type="entry name" value="Glycosidases"/>
    <property type="match status" value="1"/>
</dbReference>
<feature type="domain" description="GH26" evidence="7">
    <location>
        <begin position="195"/>
        <end position="509"/>
    </location>
</feature>
<dbReference type="Pfam" id="PF02156">
    <property type="entry name" value="Glyco_hydro_26"/>
    <property type="match status" value="1"/>
</dbReference>
<dbReference type="PANTHER" id="PTHR40079">
    <property type="entry name" value="MANNAN ENDO-1,4-BETA-MANNOSIDASE E-RELATED"/>
    <property type="match status" value="1"/>
</dbReference>
<keyword evidence="6" id="KW-1133">Transmembrane helix</keyword>
<protein>
    <submittedName>
        <fullName evidence="8">Glycoside hydrolase</fullName>
    </submittedName>
</protein>
<evidence type="ECO:0000256" key="5">
    <source>
        <dbReference type="SAM" id="MobiDB-lite"/>
    </source>
</evidence>
<dbReference type="Proteomes" id="UP000604241">
    <property type="component" value="Unassembled WGS sequence"/>
</dbReference>
<comment type="caution">
    <text evidence="8">The sequence shown here is derived from an EMBL/GenBank/DDBJ whole genome shotgun (WGS) entry which is preliminary data.</text>
</comment>
<dbReference type="PROSITE" id="PS51764">
    <property type="entry name" value="GH26"/>
    <property type="match status" value="1"/>
</dbReference>
<dbReference type="GO" id="GO:0016787">
    <property type="term" value="F:hydrolase activity"/>
    <property type="evidence" value="ECO:0007669"/>
    <property type="project" value="UniProtKB-KW"/>
</dbReference>
<evidence type="ECO:0000256" key="3">
    <source>
        <dbReference type="ARBA" id="ARBA00023295"/>
    </source>
</evidence>
<gene>
    <name evidence="8" type="ORF">H9657_12350</name>
</gene>
<keyword evidence="9" id="KW-1185">Reference proteome</keyword>
<evidence type="ECO:0000256" key="2">
    <source>
        <dbReference type="ARBA" id="ARBA00022801"/>
    </source>
</evidence>
<feature type="transmembrane region" description="Helical" evidence="6">
    <location>
        <begin position="21"/>
        <end position="41"/>
    </location>
</feature>
<evidence type="ECO:0000313" key="8">
    <source>
        <dbReference type="EMBL" id="MBD7919062.1"/>
    </source>
</evidence>
<keyword evidence="6" id="KW-0472">Membrane</keyword>
<dbReference type="InterPro" id="IPR022790">
    <property type="entry name" value="GH26_dom"/>
</dbReference>
<feature type="region of interest" description="Disordered" evidence="5">
    <location>
        <begin position="81"/>
        <end position="106"/>
    </location>
</feature>
<keyword evidence="6" id="KW-0812">Transmembrane</keyword>
<evidence type="ECO:0000256" key="4">
    <source>
        <dbReference type="PROSITE-ProRule" id="PRU01100"/>
    </source>
</evidence>
<feature type="active site" description="Nucleophile" evidence="4">
    <location>
        <position position="450"/>
    </location>
</feature>
<dbReference type="EMBL" id="JACSQV010000010">
    <property type="protein sequence ID" value="MBD7919062.1"/>
    <property type="molecule type" value="Genomic_DNA"/>
</dbReference>
<dbReference type="SUPFAM" id="SSF51445">
    <property type="entry name" value="(Trans)glycosidases"/>
    <property type="match status" value="1"/>
</dbReference>
<name>A0ABR8QF51_9CELL</name>
<dbReference type="PANTHER" id="PTHR40079:SF4">
    <property type="entry name" value="GH26 DOMAIN-CONTAINING PROTEIN-RELATED"/>
    <property type="match status" value="1"/>
</dbReference>
<reference evidence="8 9" key="1">
    <citation type="submission" date="2020-08" db="EMBL/GenBank/DDBJ databases">
        <title>A Genomic Blueprint of the Chicken Gut Microbiome.</title>
        <authorList>
            <person name="Gilroy R."/>
            <person name="Ravi A."/>
            <person name="Getino M."/>
            <person name="Pursley I."/>
            <person name="Horton D.L."/>
            <person name="Alikhan N.-F."/>
            <person name="Baker D."/>
            <person name="Gharbi K."/>
            <person name="Hall N."/>
            <person name="Watson M."/>
            <person name="Adriaenssens E.M."/>
            <person name="Foster-Nyarko E."/>
            <person name="Jarju S."/>
            <person name="Secka A."/>
            <person name="Antonio M."/>
            <person name="Oren A."/>
            <person name="Chaudhuri R."/>
            <person name="La Ragione R.M."/>
            <person name="Hildebrand F."/>
            <person name="Pallen M.J."/>
        </authorList>
    </citation>
    <scope>NUCLEOTIDE SEQUENCE [LARGE SCALE GENOMIC DNA]</scope>
    <source>
        <strain evidence="8 9">Sa3CUA2</strain>
    </source>
</reference>
<proteinExistence type="inferred from homology"/>
<evidence type="ECO:0000256" key="1">
    <source>
        <dbReference type="ARBA" id="ARBA00007754"/>
    </source>
</evidence>
<keyword evidence="3 4" id="KW-0326">Glycosidase</keyword>
<organism evidence="8 9">
    <name type="scientific">Cellulomonas avistercoris</name>
    <dbReference type="NCBI Taxonomy" id="2762242"/>
    <lineage>
        <taxon>Bacteria</taxon>
        <taxon>Bacillati</taxon>
        <taxon>Actinomycetota</taxon>
        <taxon>Actinomycetes</taxon>
        <taxon>Micrococcales</taxon>
        <taxon>Cellulomonadaceae</taxon>
        <taxon>Cellulomonas</taxon>
    </lineage>
</organism>
<sequence length="530" mass="57001">MSERTGKHWWTLDGHLGLVGKLSAVVLAVTLGAVTGVVWLSPSGAVPGPLMTEAEKQLTQENADLAAVLADRDDEIAHLRASQDKAAAERAAGAESGKAKSAAEKAAAQEKAAADKAAAQEAGKAKAAGEKAAAAAKGKAKAAAEKAAAHARSQQKAALERQLAQARGDAEGAAIRAAVAQSQVEFARQAAAAREEAARPVRPTAPARDAIVHPADRYFGLYTAQSPFSWSEFDHVASTVGVQPDLAGYFQGWDTPFRADAVTRSWTKGALPMVTWESRPMEAGNSQPNDPEYSLPRIIDGAFDDYLRQYARDVAALGLPVAIRLNHEMNGSWYPWSEQGSNGVQVNGNNRGDFVRMWRHVHDIFEAEGANAYAVWVWAPNIVNNLPKLNQPLEYTQSLYPGDEYVDWVGLSGYYRPPFDANQTPTFSWTFDRSLDQLRAITGKPIVLAEIGASETGGGDKAAWVADLFDSLAQPRNADVIGFAWFHHTVTTISGGQRVTNDWRITSREDSQQAFLDGIRDPSAGFVPGS</sequence>
<dbReference type="RefSeq" id="WP_191783716.1">
    <property type="nucleotide sequence ID" value="NZ_JACSQV010000010.1"/>
</dbReference>